<evidence type="ECO:0000259" key="4">
    <source>
        <dbReference type="Pfam" id="PF09223"/>
    </source>
</evidence>
<dbReference type="RefSeq" id="WP_251611314.1">
    <property type="nucleotide sequence ID" value="NZ_JAMQJY010000004.1"/>
</dbReference>
<comment type="caution">
    <text evidence="5">The sequence shown here is derived from an EMBL/GenBank/DDBJ whole genome shotgun (WGS) entry which is preliminary data.</text>
</comment>
<keyword evidence="2" id="KW-0862">Zinc</keyword>
<evidence type="ECO:0000313" key="6">
    <source>
        <dbReference type="Proteomes" id="UP001203665"/>
    </source>
</evidence>
<gene>
    <name evidence="5" type="ORF">NDM98_20045</name>
</gene>
<evidence type="ECO:0000256" key="3">
    <source>
        <dbReference type="SAM" id="MobiDB-lite"/>
    </source>
</evidence>
<dbReference type="SUPFAM" id="SSF50814">
    <property type="entry name" value="Lipocalins"/>
    <property type="match status" value="1"/>
</dbReference>
<dbReference type="InterPro" id="IPR015304">
    <property type="entry name" value="ZinT_dom"/>
</dbReference>
<dbReference type="Proteomes" id="UP001203665">
    <property type="component" value="Unassembled WGS sequence"/>
</dbReference>
<protein>
    <submittedName>
        <fullName evidence="5">Metal-binding protein ZinT</fullName>
    </submittedName>
</protein>
<evidence type="ECO:0000313" key="5">
    <source>
        <dbReference type="EMBL" id="MCM2677510.1"/>
    </source>
</evidence>
<feature type="region of interest" description="Disordered" evidence="3">
    <location>
        <begin position="25"/>
        <end position="45"/>
    </location>
</feature>
<dbReference type="Gene3D" id="2.40.128.20">
    <property type="match status" value="1"/>
</dbReference>
<feature type="domain" description="ZinT" evidence="4">
    <location>
        <begin position="154"/>
        <end position="333"/>
    </location>
</feature>
<keyword evidence="6" id="KW-1185">Reference proteome</keyword>
<keyword evidence="1" id="KW-0732">Signal</keyword>
<accession>A0ABT0XNM6</accession>
<dbReference type="InterPro" id="IPR012674">
    <property type="entry name" value="Calycin"/>
</dbReference>
<dbReference type="Pfam" id="PF09223">
    <property type="entry name" value="ZinT"/>
    <property type="match status" value="1"/>
</dbReference>
<dbReference type="PROSITE" id="PS51257">
    <property type="entry name" value="PROKAR_LIPOPROTEIN"/>
    <property type="match status" value="1"/>
</dbReference>
<name>A0ABT0XNM6_9BACI</name>
<proteinExistence type="predicted"/>
<reference evidence="5" key="1">
    <citation type="submission" date="2022-06" db="EMBL/GenBank/DDBJ databases">
        <title>Alkalicoccobacillus porphyridii sp. nov., isolated from a marine red alga, Porphyridium purpureum and reclassification of Shouchella plakortidis and Shouchella gibsonii as Alkalicoccobacillus plakortidis comb. nov. and Alkalicoccobacillus gibsonii comb. nov.</title>
        <authorList>
            <person name="Kim K.H."/>
            <person name="Lee J.K."/>
            <person name="Han D.M."/>
            <person name="Baek J.H."/>
            <person name="Jeon C.O."/>
        </authorList>
    </citation>
    <scope>NUCLEOTIDE SEQUENCE</scope>
    <source>
        <strain evidence="5">DSM 19153</strain>
    </source>
</reference>
<dbReference type="EMBL" id="JAMQJY010000004">
    <property type="protein sequence ID" value="MCM2677510.1"/>
    <property type="molecule type" value="Genomic_DNA"/>
</dbReference>
<evidence type="ECO:0000256" key="1">
    <source>
        <dbReference type="ARBA" id="ARBA00022729"/>
    </source>
</evidence>
<sequence>MKSSSFKWVGAIALVVIMAACQDATTTEEEQGESSSENHENELDHDQNVEEGIVIQGLADHYHTGDAIQLTAELDEEAEYDHWHWYIKNDEESEWETVPNQESTNFSSEATVDGQEIKVILFDDEHEAYVQSVPVQISIDDHEHGHSHAHDEESQKIYEGYFEDDQIEDRTLTDWTGDWQSVYPYLQSGELDEVFAHKAEHGDMTEEEYKDYYEIGYETDVDRIVIDDHTFTFFKGDEEHSGEYSYDGYEVLTYEKGNRGVRYIFKLAEDEETNEMPQYIQFSDHSIFPTEAFHFHLYWGDDREALLDEVTNWPTYYPSEMDADEITHEMIAH</sequence>
<feature type="compositionally biased region" description="Basic and acidic residues" evidence="3">
    <location>
        <begin position="36"/>
        <end position="45"/>
    </location>
</feature>
<evidence type="ECO:0000256" key="2">
    <source>
        <dbReference type="ARBA" id="ARBA00022833"/>
    </source>
</evidence>
<organism evidence="5 6">
    <name type="scientific">Alkalicoccobacillus plakortidis</name>
    <dbReference type="NCBI Taxonomy" id="444060"/>
    <lineage>
        <taxon>Bacteria</taxon>
        <taxon>Bacillati</taxon>
        <taxon>Bacillota</taxon>
        <taxon>Bacilli</taxon>
        <taxon>Bacillales</taxon>
        <taxon>Bacillaceae</taxon>
        <taxon>Alkalicoccobacillus</taxon>
    </lineage>
</organism>